<evidence type="ECO:0000313" key="2">
    <source>
        <dbReference type="EMBL" id="BAD23226.1"/>
    </source>
</evidence>
<proteinExistence type="predicted"/>
<dbReference type="AlphaFoldDB" id="Q6K654"/>
<gene>
    <name evidence="2" type="primary">OJ1003_F04.27</name>
</gene>
<feature type="compositionally biased region" description="Polar residues" evidence="1">
    <location>
        <begin position="1"/>
        <end position="14"/>
    </location>
</feature>
<sequence>MDQLQIEAQPTSLAHLNCPDEEKRGETLAPPVDSAASNNMRVRSAVREKRSWATPKEIAPNFDLNSRTRRDLRHHDKRMPRPPVALVNRAAIRRLALLQPSPCCVAIEVELTVVFSDSVEGANSDGTIARPSGEAEVARPPAVPAIHAACMSLSSRAKLYLPLSELAPPLEEAAPPSCAIVGRRWNLQPIPPYGRRNDVKEVVGDGLPWSGVTADYCHHPCRLKTRPRGRKDATCQYDDSASSRKAAGSADWAAKA</sequence>
<feature type="region of interest" description="Disordered" evidence="1">
    <location>
        <begin position="1"/>
        <end position="38"/>
    </location>
</feature>
<dbReference type="EMBL" id="AP005285">
    <property type="protein sequence ID" value="BAD23226.1"/>
    <property type="molecule type" value="Genomic_DNA"/>
</dbReference>
<dbReference type="Proteomes" id="UP000000763">
    <property type="component" value="Chromosome 2"/>
</dbReference>
<feature type="region of interest" description="Disordered" evidence="1">
    <location>
        <begin position="225"/>
        <end position="256"/>
    </location>
</feature>
<evidence type="ECO:0000313" key="3">
    <source>
        <dbReference type="Proteomes" id="UP000000763"/>
    </source>
</evidence>
<organism evidence="2 3">
    <name type="scientific">Oryza sativa subsp. japonica</name>
    <name type="common">Rice</name>
    <dbReference type="NCBI Taxonomy" id="39947"/>
    <lineage>
        <taxon>Eukaryota</taxon>
        <taxon>Viridiplantae</taxon>
        <taxon>Streptophyta</taxon>
        <taxon>Embryophyta</taxon>
        <taxon>Tracheophyta</taxon>
        <taxon>Spermatophyta</taxon>
        <taxon>Magnoliopsida</taxon>
        <taxon>Liliopsida</taxon>
        <taxon>Poales</taxon>
        <taxon>Poaceae</taxon>
        <taxon>BOP clade</taxon>
        <taxon>Oryzoideae</taxon>
        <taxon>Oryzeae</taxon>
        <taxon>Oryzinae</taxon>
        <taxon>Oryza</taxon>
        <taxon>Oryza sativa</taxon>
    </lineage>
</organism>
<feature type="compositionally biased region" description="Low complexity" evidence="1">
    <location>
        <begin position="246"/>
        <end position="256"/>
    </location>
</feature>
<reference evidence="3" key="1">
    <citation type="journal article" date="2005" name="Nature">
        <title>The map-based sequence of the rice genome.</title>
        <authorList>
            <consortium name="International rice genome sequencing project (IRGSP)"/>
            <person name="Matsumoto T."/>
            <person name="Wu J."/>
            <person name="Kanamori H."/>
            <person name="Katayose Y."/>
            <person name="Fujisawa M."/>
            <person name="Namiki N."/>
            <person name="Mizuno H."/>
            <person name="Yamamoto K."/>
            <person name="Antonio B.A."/>
            <person name="Baba T."/>
            <person name="Sakata K."/>
            <person name="Nagamura Y."/>
            <person name="Aoki H."/>
            <person name="Arikawa K."/>
            <person name="Arita K."/>
            <person name="Bito T."/>
            <person name="Chiden Y."/>
            <person name="Fujitsuka N."/>
            <person name="Fukunaka R."/>
            <person name="Hamada M."/>
            <person name="Harada C."/>
            <person name="Hayashi A."/>
            <person name="Hijishita S."/>
            <person name="Honda M."/>
            <person name="Hosokawa S."/>
            <person name="Ichikawa Y."/>
            <person name="Idonuma A."/>
            <person name="Iijima M."/>
            <person name="Ikeda M."/>
            <person name="Ikeno M."/>
            <person name="Ito K."/>
            <person name="Ito S."/>
            <person name="Ito T."/>
            <person name="Ito Y."/>
            <person name="Ito Y."/>
            <person name="Iwabuchi A."/>
            <person name="Kamiya K."/>
            <person name="Karasawa W."/>
            <person name="Kurita K."/>
            <person name="Katagiri S."/>
            <person name="Kikuta A."/>
            <person name="Kobayashi H."/>
            <person name="Kobayashi N."/>
            <person name="Machita K."/>
            <person name="Maehara T."/>
            <person name="Masukawa M."/>
            <person name="Mizubayashi T."/>
            <person name="Mukai Y."/>
            <person name="Nagasaki H."/>
            <person name="Nagata Y."/>
            <person name="Naito S."/>
            <person name="Nakashima M."/>
            <person name="Nakama Y."/>
            <person name="Nakamichi Y."/>
            <person name="Nakamura M."/>
            <person name="Meguro A."/>
            <person name="Negishi M."/>
            <person name="Ohta I."/>
            <person name="Ohta T."/>
            <person name="Okamoto M."/>
            <person name="Ono N."/>
            <person name="Saji S."/>
            <person name="Sakaguchi M."/>
            <person name="Sakai K."/>
            <person name="Shibata M."/>
            <person name="Shimokawa T."/>
            <person name="Song J."/>
            <person name="Takazaki Y."/>
            <person name="Terasawa K."/>
            <person name="Tsugane M."/>
            <person name="Tsuji K."/>
            <person name="Ueda S."/>
            <person name="Waki K."/>
            <person name="Yamagata H."/>
            <person name="Yamamoto M."/>
            <person name="Yamamoto S."/>
            <person name="Yamane H."/>
            <person name="Yoshiki S."/>
            <person name="Yoshihara R."/>
            <person name="Yukawa K."/>
            <person name="Zhong H."/>
            <person name="Yano M."/>
            <person name="Yuan Q."/>
            <person name="Ouyang S."/>
            <person name="Liu J."/>
            <person name="Jones K.M."/>
            <person name="Gansberger K."/>
            <person name="Moffat K."/>
            <person name="Hill J."/>
            <person name="Bera J."/>
            <person name="Fadrosh D."/>
            <person name="Jin S."/>
            <person name="Johri S."/>
            <person name="Kim M."/>
            <person name="Overton L."/>
            <person name="Reardon M."/>
            <person name="Tsitrin T."/>
            <person name="Vuong H."/>
            <person name="Weaver B."/>
            <person name="Ciecko A."/>
            <person name="Tallon L."/>
            <person name="Jackson J."/>
            <person name="Pai G."/>
            <person name="Aken S.V."/>
            <person name="Utterback T."/>
            <person name="Reidmuller S."/>
            <person name="Feldblyum T."/>
            <person name="Hsiao J."/>
            <person name="Zismann V."/>
            <person name="Iobst S."/>
            <person name="de Vazeille A.R."/>
            <person name="Buell C.R."/>
            <person name="Ying K."/>
            <person name="Li Y."/>
            <person name="Lu T."/>
            <person name="Huang Y."/>
            <person name="Zhao Q."/>
            <person name="Feng Q."/>
            <person name="Zhang L."/>
            <person name="Zhu J."/>
            <person name="Weng Q."/>
            <person name="Mu J."/>
            <person name="Lu Y."/>
            <person name="Fan D."/>
            <person name="Liu Y."/>
            <person name="Guan J."/>
            <person name="Zhang Y."/>
            <person name="Yu S."/>
            <person name="Liu X."/>
            <person name="Zhang Y."/>
            <person name="Hong G."/>
            <person name="Han B."/>
            <person name="Choisne N."/>
            <person name="Demange N."/>
            <person name="Orjeda G."/>
            <person name="Samain S."/>
            <person name="Cattolico L."/>
            <person name="Pelletier E."/>
            <person name="Couloux A."/>
            <person name="Segurens B."/>
            <person name="Wincker P."/>
            <person name="D'Hont A."/>
            <person name="Scarpelli C."/>
            <person name="Weissenbach J."/>
            <person name="Salanoubat M."/>
            <person name="Quetier F."/>
            <person name="Yu Y."/>
            <person name="Kim H.R."/>
            <person name="Rambo T."/>
            <person name="Currie J."/>
            <person name="Collura K."/>
            <person name="Luo M."/>
            <person name="Yang T."/>
            <person name="Ammiraju J.S.S."/>
            <person name="Engler F."/>
            <person name="Soderlund C."/>
            <person name="Wing R.A."/>
            <person name="Palmer L.E."/>
            <person name="de la Bastide M."/>
            <person name="Spiegel L."/>
            <person name="Nascimento L."/>
            <person name="Zutavern T."/>
            <person name="O'Shaughnessy A."/>
            <person name="Dike S."/>
            <person name="Dedhia N."/>
            <person name="Preston R."/>
            <person name="Balija V."/>
            <person name="McCombie W.R."/>
            <person name="Chow T."/>
            <person name="Chen H."/>
            <person name="Chung M."/>
            <person name="Chen C."/>
            <person name="Shaw J."/>
            <person name="Wu H."/>
            <person name="Hsiao K."/>
            <person name="Chao Y."/>
            <person name="Chu M."/>
            <person name="Cheng C."/>
            <person name="Hour A."/>
            <person name="Lee P."/>
            <person name="Lin S."/>
            <person name="Lin Y."/>
            <person name="Liou J."/>
            <person name="Liu S."/>
            <person name="Hsing Y."/>
            <person name="Raghuvanshi S."/>
            <person name="Mohanty A."/>
            <person name="Bharti A.K."/>
            <person name="Gaur A."/>
            <person name="Gupta V."/>
            <person name="Kumar D."/>
            <person name="Ravi V."/>
            <person name="Vij S."/>
            <person name="Kapur A."/>
            <person name="Khurana P."/>
            <person name="Khurana P."/>
            <person name="Khurana J.P."/>
            <person name="Tyagi A.K."/>
            <person name="Gaikwad K."/>
            <person name="Singh A."/>
            <person name="Dalal V."/>
            <person name="Srivastava S."/>
            <person name="Dixit A."/>
            <person name="Pal A.K."/>
            <person name="Ghazi I.A."/>
            <person name="Yadav M."/>
            <person name="Pandit A."/>
            <person name="Bhargava A."/>
            <person name="Sureshbabu K."/>
            <person name="Batra K."/>
            <person name="Sharma T.R."/>
            <person name="Mohapatra T."/>
            <person name="Singh N.K."/>
            <person name="Messing J."/>
            <person name="Nelson A.B."/>
            <person name="Fuks G."/>
            <person name="Kavchok S."/>
            <person name="Keizer G."/>
            <person name="Linton E."/>
            <person name="Llaca V."/>
            <person name="Song R."/>
            <person name="Tanyolac B."/>
            <person name="Young S."/>
            <person name="Ho-Il K."/>
            <person name="Hahn J.H."/>
            <person name="Sangsakoo G."/>
            <person name="Vanavichit A."/>
            <person name="de Mattos Luiz.A.T."/>
            <person name="Zimmer P.D."/>
            <person name="Malone G."/>
            <person name="Dellagostin O."/>
            <person name="de Oliveira A.C."/>
            <person name="Bevan M."/>
            <person name="Bancroft I."/>
            <person name="Minx P."/>
            <person name="Cordum H."/>
            <person name="Wilson R."/>
            <person name="Cheng Z."/>
            <person name="Jin W."/>
            <person name="Jiang J."/>
            <person name="Leong S.A."/>
            <person name="Iwama H."/>
            <person name="Gojobori T."/>
            <person name="Itoh T."/>
            <person name="Niimura Y."/>
            <person name="Fujii Y."/>
            <person name="Habara T."/>
            <person name="Sakai H."/>
            <person name="Sato Y."/>
            <person name="Wilson G."/>
            <person name="Kumar K."/>
            <person name="McCouch S."/>
            <person name="Juretic N."/>
            <person name="Hoen D."/>
            <person name="Wright S."/>
            <person name="Bruskiewich R."/>
            <person name="Bureau T."/>
            <person name="Miyao A."/>
            <person name="Hirochika H."/>
            <person name="Nishikawa T."/>
            <person name="Kadowaki K."/>
            <person name="Sugiura M."/>
            <person name="Burr B."/>
            <person name="Sasaki T."/>
        </authorList>
    </citation>
    <scope>NUCLEOTIDE SEQUENCE [LARGE SCALE GENOMIC DNA]</scope>
    <source>
        <strain evidence="3">cv. Nipponbare</strain>
    </source>
</reference>
<name>Q6K654_ORYSJ</name>
<evidence type="ECO:0000256" key="1">
    <source>
        <dbReference type="SAM" id="MobiDB-lite"/>
    </source>
</evidence>
<protein>
    <submittedName>
        <fullName evidence="2">Uncharacterized protein</fullName>
    </submittedName>
</protein>
<accession>Q6K654</accession>
<reference evidence="3" key="2">
    <citation type="journal article" date="2008" name="Nucleic Acids Res.">
        <title>The rice annotation project database (RAP-DB): 2008 update.</title>
        <authorList>
            <consortium name="The rice annotation project (RAP)"/>
        </authorList>
    </citation>
    <scope>GENOME REANNOTATION</scope>
    <source>
        <strain evidence="3">cv. Nipponbare</strain>
    </source>
</reference>